<dbReference type="EMBL" id="CACRXK020022488">
    <property type="protein sequence ID" value="CAB4036858.1"/>
    <property type="molecule type" value="Genomic_DNA"/>
</dbReference>
<evidence type="ECO:0000256" key="1">
    <source>
        <dbReference type="SAM" id="MobiDB-lite"/>
    </source>
</evidence>
<organism evidence="2 3">
    <name type="scientific">Paramuricea clavata</name>
    <name type="common">Red gorgonian</name>
    <name type="synonym">Violescent sea-whip</name>
    <dbReference type="NCBI Taxonomy" id="317549"/>
    <lineage>
        <taxon>Eukaryota</taxon>
        <taxon>Metazoa</taxon>
        <taxon>Cnidaria</taxon>
        <taxon>Anthozoa</taxon>
        <taxon>Octocorallia</taxon>
        <taxon>Malacalcyonacea</taxon>
        <taxon>Plexauridae</taxon>
        <taxon>Paramuricea</taxon>
    </lineage>
</organism>
<gene>
    <name evidence="2" type="ORF">PACLA_8A047725</name>
</gene>
<dbReference type="PANTHER" id="PTHR46704:SF9">
    <property type="entry name" value="BHLH DOMAIN-CONTAINING PROTEIN"/>
    <property type="match status" value="1"/>
</dbReference>
<proteinExistence type="predicted"/>
<dbReference type="OrthoDB" id="6086828at2759"/>
<comment type="caution">
    <text evidence="2">The sequence shown here is derived from an EMBL/GenBank/DDBJ whole genome shotgun (WGS) entry which is preliminary data.</text>
</comment>
<dbReference type="PANTHER" id="PTHR46704">
    <property type="entry name" value="CXC DOMAIN-CONTAINING PROTEIN-RELATED"/>
    <property type="match status" value="1"/>
</dbReference>
<accession>A0A6S7K0C0</accession>
<keyword evidence="3" id="KW-1185">Reference proteome</keyword>
<feature type="region of interest" description="Disordered" evidence="1">
    <location>
        <begin position="104"/>
        <end position="137"/>
    </location>
</feature>
<reference evidence="2" key="1">
    <citation type="submission" date="2020-04" db="EMBL/GenBank/DDBJ databases">
        <authorList>
            <person name="Alioto T."/>
            <person name="Alioto T."/>
            <person name="Gomez Garrido J."/>
        </authorList>
    </citation>
    <scope>NUCLEOTIDE SEQUENCE</scope>
    <source>
        <strain evidence="2">A484AB</strain>
    </source>
</reference>
<sequence>MSESKCFIHFSTVSEIDEILIAATKASLCKIIECRKRWSVLDGEARSISEQSFAFLSGDDEQIIEGSVETLPTSRFYHRKCYQSFTNKRLIELAEKRLARKNLNEPSQREIENAAATVEPPRKSKRREKSSDSSSRGRTVGILPKLCIICKKKELFYNDKNSNQSFQKFAWLGLGLGCRDWTAARDREGEEGSRYKAGNLKKRLQKSHPQLVSHAPGRRNRSTLVFAENLSAGSLAEHLIMSEEESSDGEGCSDAEEERYCASTSTRYVEESNHVKLYRAAFILKNIIKDVPVFHTRWPPTADDFNKEAIIQTVPSELFNFLCWVLGLSDEPSSESLRGSVGESYECKIDSIAQDLVYLSTKGQKQTPKSLSLGILIRELTGSAEVINVFNYLGHCASYDTVIRHETALATIQSNNQSFVTSDMVKNQHTVLVFDNQDYNEETKSGKGQTHIAAGIAVQR</sequence>
<dbReference type="Proteomes" id="UP001152795">
    <property type="component" value="Unassembled WGS sequence"/>
</dbReference>
<name>A0A6S7K0C0_PARCT</name>
<protein>
    <submittedName>
        <fullName evidence="2">Uncharacterized protein</fullName>
    </submittedName>
</protein>
<dbReference type="AlphaFoldDB" id="A0A6S7K0C0"/>
<evidence type="ECO:0000313" key="2">
    <source>
        <dbReference type="EMBL" id="CAB4036858.1"/>
    </source>
</evidence>
<evidence type="ECO:0000313" key="3">
    <source>
        <dbReference type="Proteomes" id="UP001152795"/>
    </source>
</evidence>